<evidence type="ECO:0000259" key="1">
    <source>
        <dbReference type="PROSITE" id="PS50801"/>
    </source>
</evidence>
<feature type="domain" description="STAS" evidence="1">
    <location>
        <begin position="19"/>
        <end position="117"/>
    </location>
</feature>
<dbReference type="PANTHER" id="PTHR33495">
    <property type="entry name" value="ANTI-SIGMA FACTOR ANTAGONIST TM_1081-RELATED-RELATED"/>
    <property type="match status" value="1"/>
</dbReference>
<dbReference type="PANTHER" id="PTHR33495:SF2">
    <property type="entry name" value="ANTI-SIGMA FACTOR ANTAGONIST TM_1081-RELATED"/>
    <property type="match status" value="1"/>
</dbReference>
<dbReference type="PROSITE" id="PS50801">
    <property type="entry name" value="STAS"/>
    <property type="match status" value="1"/>
</dbReference>
<name>A0ABT0IB94_9ACTN</name>
<dbReference type="InterPro" id="IPR058548">
    <property type="entry name" value="MlaB-like_STAS"/>
</dbReference>
<protein>
    <submittedName>
        <fullName evidence="2">STAS domain-containing protein</fullName>
    </submittedName>
</protein>
<dbReference type="SUPFAM" id="SSF52091">
    <property type="entry name" value="SpoIIaa-like"/>
    <property type="match status" value="1"/>
</dbReference>
<dbReference type="CDD" id="cd07043">
    <property type="entry name" value="STAS_anti-anti-sigma_factors"/>
    <property type="match status" value="1"/>
</dbReference>
<dbReference type="RefSeq" id="WP_248634224.1">
    <property type="nucleotide sequence ID" value="NZ_JALPTH010000012.1"/>
</dbReference>
<dbReference type="Gene3D" id="3.30.750.24">
    <property type="entry name" value="STAS domain"/>
    <property type="match status" value="1"/>
</dbReference>
<dbReference type="Pfam" id="PF13466">
    <property type="entry name" value="STAS_2"/>
    <property type="match status" value="1"/>
</dbReference>
<accession>A0ABT0IB94</accession>
<organism evidence="2 3">
    <name type="scientific">Streptomyces lichenis</name>
    <dbReference type="NCBI Taxonomy" id="2306967"/>
    <lineage>
        <taxon>Bacteria</taxon>
        <taxon>Bacillati</taxon>
        <taxon>Actinomycetota</taxon>
        <taxon>Actinomycetes</taxon>
        <taxon>Kitasatosporales</taxon>
        <taxon>Streptomycetaceae</taxon>
        <taxon>Streptomyces</taxon>
    </lineage>
</organism>
<dbReference type="Proteomes" id="UP001522868">
    <property type="component" value="Unassembled WGS sequence"/>
</dbReference>
<keyword evidence="3" id="KW-1185">Reference proteome</keyword>
<gene>
    <name evidence="2" type="ORF">M1O15_14520</name>
</gene>
<proteinExistence type="predicted"/>
<dbReference type="InterPro" id="IPR002645">
    <property type="entry name" value="STAS_dom"/>
</dbReference>
<evidence type="ECO:0000313" key="3">
    <source>
        <dbReference type="Proteomes" id="UP001522868"/>
    </source>
</evidence>
<sequence>MYEDERGAPAGEMEGRAFVVRVPAEADHERAPELEAALGGALEQPAERTVVDLSGTDFADSTLLHVLLAAQRAHRGRGRPMVVAGPFGRSVHRLFEVTGTAGFFDLAETAGAATGTGGPRDPGPRRARP</sequence>
<dbReference type="EMBL" id="JALPTH010000012">
    <property type="protein sequence ID" value="MCK8678586.1"/>
    <property type="molecule type" value="Genomic_DNA"/>
</dbReference>
<comment type="caution">
    <text evidence="2">The sequence shown here is derived from an EMBL/GenBank/DDBJ whole genome shotgun (WGS) entry which is preliminary data.</text>
</comment>
<dbReference type="InterPro" id="IPR036513">
    <property type="entry name" value="STAS_dom_sf"/>
</dbReference>
<reference evidence="2 3" key="1">
    <citation type="submission" date="2022-04" db="EMBL/GenBank/DDBJ databases">
        <title>Streptomyces sp. nov. LCR6-01 isolated from Lichen of Dirinaria sp.</title>
        <authorList>
            <person name="Kanchanasin P."/>
            <person name="Tanasupawat S."/>
            <person name="Phongsopitanun W."/>
        </authorList>
    </citation>
    <scope>NUCLEOTIDE SEQUENCE [LARGE SCALE GENOMIC DNA]</scope>
    <source>
        <strain evidence="2 3">LCR6-01</strain>
    </source>
</reference>
<evidence type="ECO:0000313" key="2">
    <source>
        <dbReference type="EMBL" id="MCK8678586.1"/>
    </source>
</evidence>